<feature type="binding site" evidence="3">
    <location>
        <position position="206"/>
    </location>
    <ligand>
        <name>a divalent metal cation</name>
        <dbReference type="ChEBI" id="CHEBI:60240"/>
        <label>2</label>
    </ligand>
</feature>
<feature type="binding site" evidence="3">
    <location>
        <position position="170"/>
    </location>
    <ligand>
        <name>a divalent metal cation</name>
        <dbReference type="ChEBI" id="CHEBI:60240"/>
        <label>1</label>
    </ligand>
</feature>
<dbReference type="PANTHER" id="PTHR46124:SF2">
    <property type="entry name" value="D-AMINOACYL-TRNA DEACYLASE"/>
    <property type="match status" value="1"/>
</dbReference>
<protein>
    <submittedName>
        <fullName evidence="5">Putative deoxyribonuclease YcfH</fullName>
    </submittedName>
</protein>
<dbReference type="GO" id="GO:0016788">
    <property type="term" value="F:hydrolase activity, acting on ester bonds"/>
    <property type="evidence" value="ECO:0007669"/>
    <property type="project" value="InterPro"/>
</dbReference>
<evidence type="ECO:0000256" key="1">
    <source>
        <dbReference type="ARBA" id="ARBA00022723"/>
    </source>
</evidence>
<evidence type="ECO:0000256" key="3">
    <source>
        <dbReference type="PIRSR" id="PIRSR005902-1"/>
    </source>
</evidence>
<evidence type="ECO:0000256" key="4">
    <source>
        <dbReference type="SAM" id="MobiDB-lite"/>
    </source>
</evidence>
<gene>
    <name evidence="5" type="ORF">OZSIB_2597</name>
</gene>
<sequence>MASSLPPSRGAVNEPATTSPEARQATGLVDVHAHLTDEKLVHEVPAVLARAAAAGVTAILTVGTDLPTSRAALALAHDHASAPSNAHDVEPATAPPPAAATPASTPAAAPAPGQALPPDALSPIEPPPFPLPSVWAAVGVHPHDARTWPPDTAAELARLWADPRVVALGEMGLDYHYDFSPREVQREVFITQWDLAARLGAPAVVHVREAFADFFALIAGRPRPPQVLLHCFSGDLDTARRALDLGFDFSVGGPLTYPKSQDTRAIFAFLPLDRIHLETDCPYLAPQPRRGKVNEPSFLPMTLAVLSQVKQIDPAALARQLAANARRLFPKMRF</sequence>
<name>A0A367ZI97_9BACT</name>
<dbReference type="AlphaFoldDB" id="A0A367ZI97"/>
<dbReference type="InterPro" id="IPR001130">
    <property type="entry name" value="TatD-like"/>
</dbReference>
<dbReference type="CDD" id="cd01310">
    <property type="entry name" value="TatD_DNAse"/>
    <property type="match status" value="1"/>
</dbReference>
<evidence type="ECO:0000256" key="2">
    <source>
        <dbReference type="ARBA" id="ARBA00022801"/>
    </source>
</evidence>
<feature type="region of interest" description="Disordered" evidence="4">
    <location>
        <begin position="1"/>
        <end position="24"/>
    </location>
</feature>
<keyword evidence="1 3" id="KW-0479">Metal-binding</keyword>
<comment type="caution">
    <text evidence="5">The sequence shown here is derived from an EMBL/GenBank/DDBJ whole genome shotgun (WGS) entry which is preliminary data.</text>
</comment>
<dbReference type="PIRSF" id="PIRSF005902">
    <property type="entry name" value="DNase_TatD"/>
    <property type="match status" value="1"/>
</dbReference>
<feature type="region of interest" description="Disordered" evidence="4">
    <location>
        <begin position="78"/>
        <end position="123"/>
    </location>
</feature>
<proteinExistence type="predicted"/>
<dbReference type="InterPro" id="IPR032466">
    <property type="entry name" value="Metal_Hydrolase"/>
</dbReference>
<dbReference type="SUPFAM" id="SSF51556">
    <property type="entry name" value="Metallo-dependent hydrolases"/>
    <property type="match status" value="1"/>
</dbReference>
<dbReference type="Proteomes" id="UP000252355">
    <property type="component" value="Unassembled WGS sequence"/>
</dbReference>
<dbReference type="GO" id="GO:0005829">
    <property type="term" value="C:cytosol"/>
    <property type="evidence" value="ECO:0007669"/>
    <property type="project" value="TreeGrafter"/>
</dbReference>
<keyword evidence="2" id="KW-0378">Hydrolase</keyword>
<reference evidence="5 6" key="1">
    <citation type="submission" date="2018-05" db="EMBL/GenBank/DDBJ databases">
        <title>A metagenomic window into the 2 km-deep terrestrial subsurface aquifer revealed taxonomically and functionally diverse microbial community comprising novel uncultured bacterial lineages.</title>
        <authorList>
            <person name="Kadnikov V.V."/>
            <person name="Mardanov A.V."/>
            <person name="Beletsky A.V."/>
            <person name="Banks D."/>
            <person name="Pimenov N.V."/>
            <person name="Frank Y.A."/>
            <person name="Karnachuk O.V."/>
            <person name="Ravin N.V."/>
        </authorList>
    </citation>
    <scope>NUCLEOTIDE SEQUENCE [LARGE SCALE GENOMIC DNA]</scope>
    <source>
        <strain evidence="5">BY5</strain>
    </source>
</reference>
<dbReference type="GO" id="GO:0046872">
    <property type="term" value="F:metal ion binding"/>
    <property type="evidence" value="ECO:0007669"/>
    <property type="project" value="UniProtKB-KW"/>
</dbReference>
<accession>A0A367ZI97</accession>
<feature type="binding site" evidence="3">
    <location>
        <position position="280"/>
    </location>
    <ligand>
        <name>a divalent metal cation</name>
        <dbReference type="ChEBI" id="CHEBI:60240"/>
        <label>1</label>
    </ligand>
</feature>
<evidence type="ECO:0000313" key="6">
    <source>
        <dbReference type="Proteomes" id="UP000252355"/>
    </source>
</evidence>
<dbReference type="Pfam" id="PF01026">
    <property type="entry name" value="TatD_DNase"/>
    <property type="match status" value="1"/>
</dbReference>
<feature type="binding site" evidence="3">
    <location>
        <position position="230"/>
    </location>
    <ligand>
        <name>a divalent metal cation</name>
        <dbReference type="ChEBI" id="CHEBI:60240"/>
        <label>2</label>
    </ligand>
</feature>
<feature type="compositionally biased region" description="Low complexity" evidence="4">
    <location>
        <begin position="100"/>
        <end position="119"/>
    </location>
</feature>
<dbReference type="Gene3D" id="3.20.20.140">
    <property type="entry name" value="Metal-dependent hydrolases"/>
    <property type="match status" value="1"/>
</dbReference>
<dbReference type="EMBL" id="QOQW01000032">
    <property type="protein sequence ID" value="RCK77828.1"/>
    <property type="molecule type" value="Genomic_DNA"/>
</dbReference>
<dbReference type="PANTHER" id="PTHR46124">
    <property type="entry name" value="D-AMINOACYL-TRNA DEACYLASE"/>
    <property type="match status" value="1"/>
</dbReference>
<organism evidence="5 6">
    <name type="scientific">Candidatus Ozemobacter sibiricus</name>
    <dbReference type="NCBI Taxonomy" id="2268124"/>
    <lineage>
        <taxon>Bacteria</taxon>
        <taxon>Candidatus Ozemobacteria</taxon>
        <taxon>Candidatus Ozemobacterales</taxon>
        <taxon>Candidatus Ozemobacteraceae</taxon>
        <taxon>Candidatus Ozemobacter</taxon>
    </lineage>
</organism>
<evidence type="ECO:0000313" key="5">
    <source>
        <dbReference type="EMBL" id="RCK77828.1"/>
    </source>
</evidence>
<dbReference type="FunFam" id="3.20.20.140:FF:000005">
    <property type="entry name" value="TatD family hydrolase"/>
    <property type="match status" value="1"/>
</dbReference>